<name>A0ABW6R7W5_9ACTN</name>
<evidence type="ECO:0000256" key="1">
    <source>
        <dbReference type="SAM" id="MobiDB-lite"/>
    </source>
</evidence>
<sequence>MGEQHAKPRTAADELAEEIKQSGPHTAKRDTARGDDDGEGGDATSPNAGAQESAHRHDEDADRHRDGDA</sequence>
<organism evidence="2 3">
    <name type="scientific">Streptomyces flavidovirens</name>
    <dbReference type="NCBI Taxonomy" id="67298"/>
    <lineage>
        <taxon>Bacteria</taxon>
        <taxon>Bacillati</taxon>
        <taxon>Actinomycetota</taxon>
        <taxon>Actinomycetes</taxon>
        <taxon>Kitasatosporales</taxon>
        <taxon>Streptomycetaceae</taxon>
        <taxon>Streptomyces</taxon>
    </lineage>
</organism>
<reference evidence="2 3" key="1">
    <citation type="submission" date="2024-10" db="EMBL/GenBank/DDBJ databases">
        <title>The Natural Products Discovery Center: Release of the First 8490 Sequenced Strains for Exploring Actinobacteria Biosynthetic Diversity.</title>
        <authorList>
            <person name="Kalkreuter E."/>
            <person name="Kautsar S.A."/>
            <person name="Yang D."/>
            <person name="Bader C.D."/>
            <person name="Teijaro C.N."/>
            <person name="Fluegel L."/>
            <person name="Davis C.M."/>
            <person name="Simpson J.R."/>
            <person name="Lauterbach L."/>
            <person name="Steele A.D."/>
            <person name="Gui C."/>
            <person name="Meng S."/>
            <person name="Li G."/>
            <person name="Viehrig K."/>
            <person name="Ye F."/>
            <person name="Su P."/>
            <person name="Kiefer A.F."/>
            <person name="Nichols A."/>
            <person name="Cepeda A.J."/>
            <person name="Yan W."/>
            <person name="Fan B."/>
            <person name="Jiang Y."/>
            <person name="Adhikari A."/>
            <person name="Zheng C.-J."/>
            <person name="Schuster L."/>
            <person name="Cowan T.M."/>
            <person name="Smanski M.J."/>
            <person name="Chevrette M.G."/>
            <person name="De Carvalho L.P.S."/>
            <person name="Shen B."/>
        </authorList>
    </citation>
    <scope>NUCLEOTIDE SEQUENCE [LARGE SCALE GENOMIC DNA]</scope>
    <source>
        <strain evidence="2 3">NPDC003029</strain>
    </source>
</reference>
<accession>A0ABW6R7W5</accession>
<dbReference type="EMBL" id="JBIAPK010000001">
    <property type="protein sequence ID" value="MFF3337302.1"/>
    <property type="molecule type" value="Genomic_DNA"/>
</dbReference>
<evidence type="ECO:0000313" key="3">
    <source>
        <dbReference type="Proteomes" id="UP001601976"/>
    </source>
</evidence>
<evidence type="ECO:0000313" key="2">
    <source>
        <dbReference type="EMBL" id="MFF3337302.1"/>
    </source>
</evidence>
<gene>
    <name evidence="2" type="ORF">ACFYWW_01010</name>
</gene>
<comment type="caution">
    <text evidence="2">The sequence shown here is derived from an EMBL/GenBank/DDBJ whole genome shotgun (WGS) entry which is preliminary data.</text>
</comment>
<feature type="compositionally biased region" description="Basic and acidic residues" evidence="1">
    <location>
        <begin position="1"/>
        <end position="20"/>
    </location>
</feature>
<dbReference type="Proteomes" id="UP001601976">
    <property type="component" value="Unassembled WGS sequence"/>
</dbReference>
<keyword evidence="3" id="KW-1185">Reference proteome</keyword>
<protein>
    <submittedName>
        <fullName evidence="2">Uncharacterized protein</fullName>
    </submittedName>
</protein>
<feature type="region of interest" description="Disordered" evidence="1">
    <location>
        <begin position="1"/>
        <end position="69"/>
    </location>
</feature>
<dbReference type="RefSeq" id="WP_387893146.1">
    <property type="nucleotide sequence ID" value="NZ_JBIAPK010000001.1"/>
</dbReference>
<feature type="compositionally biased region" description="Basic and acidic residues" evidence="1">
    <location>
        <begin position="53"/>
        <end position="69"/>
    </location>
</feature>
<proteinExistence type="predicted"/>